<evidence type="ECO:0000256" key="1">
    <source>
        <dbReference type="SAM" id="SignalP"/>
    </source>
</evidence>
<dbReference type="AlphaFoldDB" id="A0A853J8R4"/>
<evidence type="ECO:0000313" key="2">
    <source>
        <dbReference type="EMBL" id="NZA25255.1"/>
    </source>
</evidence>
<reference evidence="2 3" key="1">
    <citation type="submission" date="2020-07" db="EMBL/GenBank/DDBJ databases">
        <title>Luteimonas sp. SJ-92.</title>
        <authorList>
            <person name="Huang X.-X."/>
            <person name="Xu L."/>
            <person name="Sun J.-Q."/>
        </authorList>
    </citation>
    <scope>NUCLEOTIDE SEQUENCE [LARGE SCALE GENOMIC DNA]</scope>
    <source>
        <strain evidence="2 3">SJ-92</strain>
    </source>
</reference>
<evidence type="ECO:0000313" key="3">
    <source>
        <dbReference type="Proteomes" id="UP000578091"/>
    </source>
</evidence>
<accession>A0A853J8R4</accession>
<keyword evidence="3" id="KW-1185">Reference proteome</keyword>
<feature type="chain" id="PRO_5032566615" evidence="1">
    <location>
        <begin position="23"/>
        <end position="138"/>
    </location>
</feature>
<keyword evidence="1" id="KW-0732">Signal</keyword>
<protein>
    <submittedName>
        <fullName evidence="2">Uncharacterized protein</fullName>
    </submittedName>
</protein>
<comment type="caution">
    <text evidence="2">The sequence shown here is derived from an EMBL/GenBank/DDBJ whole genome shotgun (WGS) entry which is preliminary data.</text>
</comment>
<proteinExistence type="predicted"/>
<organism evidence="2 3">
    <name type="scientific">Luteimonas salinisoli</name>
    <dbReference type="NCBI Taxonomy" id="2752307"/>
    <lineage>
        <taxon>Bacteria</taxon>
        <taxon>Pseudomonadati</taxon>
        <taxon>Pseudomonadota</taxon>
        <taxon>Gammaproteobacteria</taxon>
        <taxon>Lysobacterales</taxon>
        <taxon>Lysobacteraceae</taxon>
        <taxon>Luteimonas</taxon>
    </lineage>
</organism>
<dbReference type="Proteomes" id="UP000578091">
    <property type="component" value="Unassembled WGS sequence"/>
</dbReference>
<dbReference type="RefSeq" id="WP_180677062.1">
    <property type="nucleotide sequence ID" value="NZ_JACCKA010000021.1"/>
</dbReference>
<feature type="signal peptide" evidence="1">
    <location>
        <begin position="1"/>
        <end position="22"/>
    </location>
</feature>
<dbReference type="EMBL" id="JACCKA010000021">
    <property type="protein sequence ID" value="NZA25255.1"/>
    <property type="molecule type" value="Genomic_DNA"/>
</dbReference>
<gene>
    <name evidence="2" type="ORF">H0E84_02580</name>
</gene>
<sequence>MSALMAVALAASAGTVPQQAVAANLTNAVLECFVDTYAFDQATPNYCFATWTPWSGDNPAIAYFEVVQLPAGSYSFAWKDRDTGAPPPGCGNTQVCSTWIATDYSGDGLVRMEVTITDHATGATRTVTADARYFDGWH</sequence>
<name>A0A853J8R4_9GAMM</name>